<proteinExistence type="predicted"/>
<protein>
    <recommendedName>
        <fullName evidence="3">Phage morphogenesis protein</fullName>
    </recommendedName>
</protein>
<sequence length="193" mass="22027">MAKKNKIPDFSRKAQRLIKARPRMVAIESAKFFKDSFVNAGFTDESLRPWMKHAGPLGGKKILIGGGGGNTMNLMQSIRPLEENEQRVRTGTDVPYSGIHNDGGVITVTRKMKKFWWAKYYEFAGMTTKTKGGKVSNSARNRAINAKAEFCRNMALMRIGAKITIPKRQYLGESKTLFRQFEDWWKSEVEREE</sequence>
<dbReference type="Proteomes" id="UP001596023">
    <property type="component" value="Unassembled WGS sequence"/>
</dbReference>
<name>A0ABV9KV78_9BACT</name>
<organism evidence="1 2">
    <name type="scientific">Dysgonomonas termitidis</name>
    <dbReference type="NCBI Taxonomy" id="1516126"/>
    <lineage>
        <taxon>Bacteria</taxon>
        <taxon>Pseudomonadati</taxon>
        <taxon>Bacteroidota</taxon>
        <taxon>Bacteroidia</taxon>
        <taxon>Bacteroidales</taxon>
        <taxon>Dysgonomonadaceae</taxon>
        <taxon>Dysgonomonas</taxon>
    </lineage>
</organism>
<keyword evidence="2" id="KW-1185">Reference proteome</keyword>
<dbReference type="RefSeq" id="WP_379994874.1">
    <property type="nucleotide sequence ID" value="NZ_JBHSGN010000058.1"/>
</dbReference>
<evidence type="ECO:0000313" key="2">
    <source>
        <dbReference type="Proteomes" id="UP001596023"/>
    </source>
</evidence>
<comment type="caution">
    <text evidence="1">The sequence shown here is derived from an EMBL/GenBank/DDBJ whole genome shotgun (WGS) entry which is preliminary data.</text>
</comment>
<dbReference type="EMBL" id="JBHSGN010000058">
    <property type="protein sequence ID" value="MFC4673521.1"/>
    <property type="molecule type" value="Genomic_DNA"/>
</dbReference>
<gene>
    <name evidence="1" type="ORF">ACFO6W_07440</name>
</gene>
<evidence type="ECO:0000313" key="1">
    <source>
        <dbReference type="EMBL" id="MFC4673521.1"/>
    </source>
</evidence>
<accession>A0ABV9KV78</accession>
<evidence type="ECO:0008006" key="3">
    <source>
        <dbReference type="Google" id="ProtNLM"/>
    </source>
</evidence>
<reference evidence="2" key="1">
    <citation type="journal article" date="2019" name="Int. J. Syst. Evol. Microbiol.">
        <title>The Global Catalogue of Microorganisms (GCM) 10K type strain sequencing project: providing services to taxonomists for standard genome sequencing and annotation.</title>
        <authorList>
            <consortium name="The Broad Institute Genomics Platform"/>
            <consortium name="The Broad Institute Genome Sequencing Center for Infectious Disease"/>
            <person name="Wu L."/>
            <person name="Ma J."/>
        </authorList>
    </citation>
    <scope>NUCLEOTIDE SEQUENCE [LARGE SCALE GENOMIC DNA]</scope>
    <source>
        <strain evidence="2">CCUG 66188</strain>
    </source>
</reference>